<evidence type="ECO:0000256" key="1">
    <source>
        <dbReference type="SAM" id="Phobius"/>
    </source>
</evidence>
<proteinExistence type="predicted"/>
<keyword evidence="1" id="KW-0812">Transmembrane</keyword>
<evidence type="ECO:0000313" key="2">
    <source>
        <dbReference type="EMBL" id="KZE74360.1"/>
    </source>
</evidence>
<accession>A0A163V5D2</accession>
<evidence type="ECO:0008006" key="4">
    <source>
        <dbReference type="Google" id="ProtNLM"/>
    </source>
</evidence>
<keyword evidence="3" id="KW-1185">Reference proteome</keyword>
<dbReference type="Proteomes" id="UP000076630">
    <property type="component" value="Unassembled WGS sequence"/>
</dbReference>
<dbReference type="RefSeq" id="WP_038988502.1">
    <property type="nucleotide sequence ID" value="NZ_JWJO01000129.1"/>
</dbReference>
<gene>
    <name evidence="2" type="ORF">AV926_17705</name>
</gene>
<sequence length="157" mass="18246">MKWLCIISIIFLFSCGSRKVDKHSKSVLEDVKTEEIEQVQSKELVLSKEQYSKLIHKLNVRADSIKTDNKGNSTLYNPVIESNKEEVKSDLDTSKLVENNTNKSKVEDSFKEDNENDKNVEREQFNWWGVLIPLGVILLVLYLVNRYLNNKKNRLLS</sequence>
<dbReference type="AlphaFoldDB" id="A0A163V5D2"/>
<keyword evidence="1" id="KW-0472">Membrane</keyword>
<keyword evidence="1" id="KW-1133">Transmembrane helix</keyword>
<comment type="caution">
    <text evidence="2">The sequence shown here is derived from an EMBL/GenBank/DDBJ whole genome shotgun (WGS) entry which is preliminary data.</text>
</comment>
<dbReference type="PROSITE" id="PS51257">
    <property type="entry name" value="PROKAR_LIPOPROTEIN"/>
    <property type="match status" value="1"/>
</dbReference>
<dbReference type="OrthoDB" id="1465073at2"/>
<dbReference type="EMBL" id="LQNU01000092">
    <property type="protein sequence ID" value="KZE74360.1"/>
    <property type="molecule type" value="Genomic_DNA"/>
</dbReference>
<protein>
    <recommendedName>
        <fullName evidence="4">Lipoprotein</fullName>
    </recommendedName>
</protein>
<feature type="transmembrane region" description="Helical" evidence="1">
    <location>
        <begin position="125"/>
        <end position="144"/>
    </location>
</feature>
<organism evidence="2 3">
    <name type="scientific">Myroides marinus</name>
    <dbReference type="NCBI Taxonomy" id="703342"/>
    <lineage>
        <taxon>Bacteria</taxon>
        <taxon>Pseudomonadati</taxon>
        <taxon>Bacteroidota</taxon>
        <taxon>Flavobacteriia</taxon>
        <taxon>Flavobacteriales</taxon>
        <taxon>Flavobacteriaceae</taxon>
        <taxon>Myroides</taxon>
    </lineage>
</organism>
<evidence type="ECO:0000313" key="3">
    <source>
        <dbReference type="Proteomes" id="UP000076630"/>
    </source>
</evidence>
<name>A0A163V5D2_9FLAO</name>
<reference evidence="2 3" key="1">
    <citation type="submission" date="2016-01" db="EMBL/GenBank/DDBJ databases">
        <title>Whole genome sequencing of Myroides marinus L41.</title>
        <authorList>
            <person name="Hong K.W."/>
        </authorList>
    </citation>
    <scope>NUCLEOTIDE SEQUENCE [LARGE SCALE GENOMIC DNA]</scope>
    <source>
        <strain evidence="2 3">L41</strain>
    </source>
</reference>